<protein>
    <submittedName>
        <fullName evidence="2">Uncharacterized protein</fullName>
    </submittedName>
</protein>
<dbReference type="KEGG" id="tet:TTHERM_000773309"/>
<feature type="region of interest" description="Disordered" evidence="1">
    <location>
        <begin position="1"/>
        <end position="42"/>
    </location>
</feature>
<dbReference type="InParanoid" id="W7WZZ0"/>
<feature type="compositionally biased region" description="Basic and acidic residues" evidence="1">
    <location>
        <begin position="13"/>
        <end position="31"/>
    </location>
</feature>
<dbReference type="AlphaFoldDB" id="W7WZZ0"/>
<reference evidence="3" key="1">
    <citation type="journal article" date="2006" name="PLoS Biol.">
        <title>Macronuclear genome sequence of the ciliate Tetrahymena thermophila, a model eukaryote.</title>
        <authorList>
            <person name="Eisen J.A."/>
            <person name="Coyne R.S."/>
            <person name="Wu M."/>
            <person name="Wu D."/>
            <person name="Thiagarajan M."/>
            <person name="Wortman J.R."/>
            <person name="Badger J.H."/>
            <person name="Ren Q."/>
            <person name="Amedeo P."/>
            <person name="Jones K.M."/>
            <person name="Tallon L.J."/>
            <person name="Delcher A.L."/>
            <person name="Salzberg S.L."/>
            <person name="Silva J.C."/>
            <person name="Haas B.J."/>
            <person name="Majoros W.H."/>
            <person name="Farzad M."/>
            <person name="Carlton J.M."/>
            <person name="Smith R.K. Jr."/>
            <person name="Garg J."/>
            <person name="Pearlman R.E."/>
            <person name="Karrer K.M."/>
            <person name="Sun L."/>
            <person name="Manning G."/>
            <person name="Elde N.C."/>
            <person name="Turkewitz A.P."/>
            <person name="Asai D.J."/>
            <person name="Wilkes D.E."/>
            <person name="Wang Y."/>
            <person name="Cai H."/>
            <person name="Collins K."/>
            <person name="Stewart B.A."/>
            <person name="Lee S.R."/>
            <person name="Wilamowska K."/>
            <person name="Weinberg Z."/>
            <person name="Ruzzo W.L."/>
            <person name="Wloga D."/>
            <person name="Gaertig J."/>
            <person name="Frankel J."/>
            <person name="Tsao C.-C."/>
            <person name="Gorovsky M.A."/>
            <person name="Keeling P.J."/>
            <person name="Waller R.F."/>
            <person name="Patron N.J."/>
            <person name="Cherry J.M."/>
            <person name="Stover N.A."/>
            <person name="Krieger C.J."/>
            <person name="del Toro C."/>
            <person name="Ryder H.F."/>
            <person name="Williamson S.C."/>
            <person name="Barbeau R.A."/>
            <person name="Hamilton E.P."/>
            <person name="Orias E."/>
        </authorList>
    </citation>
    <scope>NUCLEOTIDE SEQUENCE [LARGE SCALE GENOMIC DNA]</scope>
    <source>
        <strain evidence="3">SB210</strain>
    </source>
</reference>
<dbReference type="Proteomes" id="UP000009168">
    <property type="component" value="Unassembled WGS sequence"/>
</dbReference>
<sequence length="506" mass="61177">MSKRKHFSAYFNKNDEEINQKQEDIQQKTEYEEPLETVQKNNQQDLEKKFFFQVKQEYIETENDISDQSQQQTRQIKPSDITQNQGSDKDSEKISNECDQILLLSVKEEEKNQKNCNILMKQQDLNIDFKINHQNCSSSQISRNYFSSKSKFYLFADQIVDLNYMRSIIKNEEEDYLKEQQKICIYKSMKHIQNIIHRIDNKFIVIQNELIEKYMDNVDHITQMLQSLNDQTLFKFSQNIQCFWQNLQTYRKTIKQETEDKLFKSHIFERTTAGELLYNKIISELDPKKIFYFNYYKVNYEKCQLDSCQAGYSPILQEILGGNSYAFKEYLSQQGFIDPLCQQYRFTKCFTLADQYLLFYQQRIEEEILPQVQTYLYTLDNFKVPVLLKTKRIYLNHKYDKENGLNFNTHNILGLYEFQLLDESIIQDLQNARFDTKYQQILHNKENDYYRLRHKVENIEFIQKHYQNQIFDLLNKGSKWLKRCGFVDIPQKNLKKEEFNKIEYID</sequence>
<dbReference type="GeneID" id="24440610"/>
<name>W7WZZ0_TETTS</name>
<feature type="compositionally biased region" description="Polar residues" evidence="1">
    <location>
        <begin position="66"/>
        <end position="86"/>
    </location>
</feature>
<dbReference type="RefSeq" id="XP_012655047.1">
    <property type="nucleotide sequence ID" value="XM_012799593.1"/>
</dbReference>
<evidence type="ECO:0000256" key="1">
    <source>
        <dbReference type="SAM" id="MobiDB-lite"/>
    </source>
</evidence>
<evidence type="ECO:0000313" key="3">
    <source>
        <dbReference type="Proteomes" id="UP000009168"/>
    </source>
</evidence>
<keyword evidence="3" id="KW-1185">Reference proteome</keyword>
<dbReference type="EMBL" id="GG662514">
    <property type="protein sequence ID" value="EWS72420.1"/>
    <property type="molecule type" value="Genomic_DNA"/>
</dbReference>
<proteinExistence type="predicted"/>
<organism evidence="2 3">
    <name type="scientific">Tetrahymena thermophila (strain SB210)</name>
    <dbReference type="NCBI Taxonomy" id="312017"/>
    <lineage>
        <taxon>Eukaryota</taxon>
        <taxon>Sar</taxon>
        <taxon>Alveolata</taxon>
        <taxon>Ciliophora</taxon>
        <taxon>Intramacronucleata</taxon>
        <taxon>Oligohymenophorea</taxon>
        <taxon>Hymenostomatida</taxon>
        <taxon>Tetrahymenina</taxon>
        <taxon>Tetrahymenidae</taxon>
        <taxon>Tetrahymena</taxon>
    </lineage>
</organism>
<feature type="region of interest" description="Disordered" evidence="1">
    <location>
        <begin position="62"/>
        <end position="93"/>
    </location>
</feature>
<evidence type="ECO:0000313" key="2">
    <source>
        <dbReference type="EMBL" id="EWS72420.1"/>
    </source>
</evidence>
<gene>
    <name evidence="2" type="ORF">TTHERM_000773309</name>
</gene>
<accession>W7WZZ0</accession>